<name>A0ACC2SA33_9FUNG</name>
<reference evidence="1" key="1">
    <citation type="submission" date="2022-04" db="EMBL/GenBank/DDBJ databases">
        <title>Genome of the entomopathogenic fungus Entomophthora muscae.</title>
        <authorList>
            <person name="Elya C."/>
            <person name="Lovett B.R."/>
            <person name="Lee E."/>
            <person name="Macias A.M."/>
            <person name="Hajek A.E."/>
            <person name="De Bivort B.L."/>
            <person name="Kasson M.T."/>
            <person name="De Fine Licht H.H."/>
            <person name="Stajich J.E."/>
        </authorList>
    </citation>
    <scope>NUCLEOTIDE SEQUENCE</scope>
    <source>
        <strain evidence="1">Berkeley</strain>
    </source>
</reference>
<protein>
    <submittedName>
        <fullName evidence="1">Uncharacterized protein</fullName>
    </submittedName>
</protein>
<accession>A0ACC2SA33</accession>
<evidence type="ECO:0000313" key="2">
    <source>
        <dbReference type="Proteomes" id="UP001165960"/>
    </source>
</evidence>
<keyword evidence="2" id="KW-1185">Reference proteome</keyword>
<evidence type="ECO:0000313" key="1">
    <source>
        <dbReference type="EMBL" id="KAJ9059142.1"/>
    </source>
</evidence>
<dbReference type="Proteomes" id="UP001165960">
    <property type="component" value="Unassembled WGS sequence"/>
</dbReference>
<organism evidence="1 2">
    <name type="scientific">Entomophthora muscae</name>
    <dbReference type="NCBI Taxonomy" id="34485"/>
    <lineage>
        <taxon>Eukaryota</taxon>
        <taxon>Fungi</taxon>
        <taxon>Fungi incertae sedis</taxon>
        <taxon>Zoopagomycota</taxon>
        <taxon>Entomophthoromycotina</taxon>
        <taxon>Entomophthoromycetes</taxon>
        <taxon>Entomophthorales</taxon>
        <taxon>Entomophthoraceae</taxon>
        <taxon>Entomophthora</taxon>
    </lineage>
</organism>
<dbReference type="EMBL" id="QTSX02005695">
    <property type="protein sequence ID" value="KAJ9059142.1"/>
    <property type="molecule type" value="Genomic_DNA"/>
</dbReference>
<gene>
    <name evidence="1" type="ORF">DSO57_1005644</name>
</gene>
<proteinExistence type="predicted"/>
<sequence>MNKKGGAVFAKDGFLFICNDQIKNMAKHHYKCDSPGCPAQLTTIGFTQVKELTIEHDCLGSDMILYYLMLWYLCQAIPFNKDLTSTELCEARELPPEAGRHRQKNFPNGGEWIGTAKSPTQENNRFLTAFLKEVDINNFVVLFIILEVKPVPCAH</sequence>
<comment type="caution">
    <text evidence="1">The sequence shown here is derived from an EMBL/GenBank/DDBJ whole genome shotgun (WGS) entry which is preliminary data.</text>
</comment>